<dbReference type="Proteomes" id="UP000095286">
    <property type="component" value="Unplaced"/>
</dbReference>
<evidence type="ECO:0000313" key="2">
    <source>
        <dbReference type="WBParaSite" id="RSKR_0001182000.1"/>
    </source>
</evidence>
<name>A0AC35UIP5_9BILA</name>
<accession>A0AC35UIP5</accession>
<sequence length="407" mass="45795">MFITIVGSNDTVPLDVDANLPLKELHGSIQALISDFQGVEDKIVAEIDGKKILPVPLNLDKPLSQLGFYDQCLVNVSRLSFLIAQVKREMTKVQAGNSQGASSNNEETEVIRRYFDALKNAEHLAAFKQQKPDIAAIYEANADNFENFRTELLNHQQVMKQKIDMMRDENNAEGQRMIEEAIRNENIHESFIMAQEHMPETFVKIHMLYVHMKLNGYDIRGFIDSGAQTSVISRELAEKCGIMRVLDERFQGKAFGVGGENNIIGRVHGVKVEIGTGNYVIPFSILESPDVKILIGLDFLRRYSCTIDLSKNNLSFCDGNQVPFLGEDEVEDLQRLTSEEMAQIAVNEGDQEMMDQSVSAQPVFVVDEQKVTQVMDMGFEEGIARRGLEVCENDVAKTINFLFESNM</sequence>
<evidence type="ECO:0000313" key="1">
    <source>
        <dbReference type="Proteomes" id="UP000095286"/>
    </source>
</evidence>
<organism evidence="1 2">
    <name type="scientific">Rhabditophanes sp. KR3021</name>
    <dbReference type="NCBI Taxonomy" id="114890"/>
    <lineage>
        <taxon>Eukaryota</taxon>
        <taxon>Metazoa</taxon>
        <taxon>Ecdysozoa</taxon>
        <taxon>Nematoda</taxon>
        <taxon>Chromadorea</taxon>
        <taxon>Rhabditida</taxon>
        <taxon>Tylenchina</taxon>
        <taxon>Panagrolaimomorpha</taxon>
        <taxon>Strongyloidoidea</taxon>
        <taxon>Alloionematidae</taxon>
        <taxon>Rhabditophanes</taxon>
    </lineage>
</organism>
<proteinExistence type="predicted"/>
<reference evidence="2" key="1">
    <citation type="submission" date="2016-11" db="UniProtKB">
        <authorList>
            <consortium name="WormBaseParasite"/>
        </authorList>
    </citation>
    <scope>IDENTIFICATION</scope>
    <source>
        <strain evidence="2">KR3021</strain>
    </source>
</reference>
<protein>
    <submittedName>
        <fullName evidence="2">UBA domain-containing protein</fullName>
    </submittedName>
</protein>
<dbReference type="WBParaSite" id="RSKR_0001182000.1">
    <property type="protein sequence ID" value="RSKR_0001182000.1"/>
    <property type="gene ID" value="RSKR_0001182000"/>
</dbReference>